<feature type="transmembrane region" description="Helical" evidence="4">
    <location>
        <begin position="6"/>
        <end position="25"/>
    </location>
</feature>
<feature type="domain" description="HTH araC/xylS-type" evidence="5">
    <location>
        <begin position="237"/>
        <end position="337"/>
    </location>
</feature>
<feature type="transmembrane region" description="Helical" evidence="4">
    <location>
        <begin position="68"/>
        <end position="84"/>
    </location>
</feature>
<dbReference type="InterPro" id="IPR018062">
    <property type="entry name" value="HTH_AraC-typ_CS"/>
</dbReference>
<reference evidence="6 7" key="1">
    <citation type="submission" date="2013-07" db="EMBL/GenBank/DDBJ databases">
        <title>Comparative Genomic and Metabolomic Analysis of Twelve Strains of Pseudoalteromonas luteoviolacea.</title>
        <authorList>
            <person name="Vynne N.G."/>
            <person name="Mansson M."/>
            <person name="Gram L."/>
        </authorList>
    </citation>
    <scope>NUCLEOTIDE SEQUENCE [LARGE SCALE GENOMIC DNA]</scope>
    <source>
        <strain evidence="6 7">CPMOR-1</strain>
    </source>
</reference>
<dbReference type="PATRIC" id="fig|1365248.3.peg.480"/>
<dbReference type="PRINTS" id="PR00032">
    <property type="entry name" value="HTHARAC"/>
</dbReference>
<keyword evidence="2" id="KW-0238">DNA-binding</keyword>
<organism evidence="6 7">
    <name type="scientific">Pseudoalteromonas luteoviolacea CPMOR-1</name>
    <dbReference type="NCBI Taxonomy" id="1365248"/>
    <lineage>
        <taxon>Bacteria</taxon>
        <taxon>Pseudomonadati</taxon>
        <taxon>Pseudomonadota</taxon>
        <taxon>Gammaproteobacteria</taxon>
        <taxon>Alteromonadales</taxon>
        <taxon>Pseudoalteromonadaceae</taxon>
        <taxon>Pseudoalteromonas</taxon>
    </lineage>
</organism>
<keyword evidence="4" id="KW-1133">Transmembrane helix</keyword>
<dbReference type="Pfam" id="PF12833">
    <property type="entry name" value="HTH_18"/>
    <property type="match status" value="1"/>
</dbReference>
<keyword evidence="4" id="KW-0812">Transmembrane</keyword>
<keyword evidence="3" id="KW-0804">Transcription</keyword>
<evidence type="ECO:0000256" key="1">
    <source>
        <dbReference type="ARBA" id="ARBA00023015"/>
    </source>
</evidence>
<dbReference type="SUPFAM" id="SSF46689">
    <property type="entry name" value="Homeodomain-like"/>
    <property type="match status" value="1"/>
</dbReference>
<dbReference type="InterPro" id="IPR020449">
    <property type="entry name" value="Tscrpt_reg_AraC-type_HTH"/>
</dbReference>
<dbReference type="PANTHER" id="PTHR43280:SF29">
    <property type="entry name" value="ARAC-FAMILY TRANSCRIPTIONAL REGULATOR"/>
    <property type="match status" value="1"/>
</dbReference>
<dbReference type="GO" id="GO:0043565">
    <property type="term" value="F:sequence-specific DNA binding"/>
    <property type="evidence" value="ECO:0007669"/>
    <property type="project" value="InterPro"/>
</dbReference>
<dbReference type="EMBL" id="AUYC01000012">
    <property type="protein sequence ID" value="KZN66510.1"/>
    <property type="molecule type" value="Genomic_DNA"/>
</dbReference>
<feature type="transmembrane region" description="Helical" evidence="4">
    <location>
        <begin position="91"/>
        <end position="113"/>
    </location>
</feature>
<feature type="transmembrane region" description="Helical" evidence="4">
    <location>
        <begin position="37"/>
        <end position="56"/>
    </location>
</feature>
<feature type="transmembrane region" description="Helical" evidence="4">
    <location>
        <begin position="153"/>
        <end position="173"/>
    </location>
</feature>
<dbReference type="Proteomes" id="UP000076486">
    <property type="component" value="Unassembled WGS sequence"/>
</dbReference>
<keyword evidence="4" id="KW-0472">Membrane</keyword>
<comment type="caution">
    <text evidence="6">The sequence shown here is derived from an EMBL/GenBank/DDBJ whole genome shotgun (WGS) entry which is preliminary data.</text>
</comment>
<dbReference type="InterPro" id="IPR009057">
    <property type="entry name" value="Homeodomain-like_sf"/>
</dbReference>
<proteinExistence type="predicted"/>
<evidence type="ECO:0000256" key="3">
    <source>
        <dbReference type="ARBA" id="ARBA00023163"/>
    </source>
</evidence>
<dbReference type="PROSITE" id="PS00041">
    <property type="entry name" value="HTH_ARAC_FAMILY_1"/>
    <property type="match status" value="1"/>
</dbReference>
<accession>A0A167MJH9</accession>
<evidence type="ECO:0000256" key="2">
    <source>
        <dbReference type="ARBA" id="ARBA00023125"/>
    </source>
</evidence>
<dbReference type="InterPro" id="IPR018060">
    <property type="entry name" value="HTH_AraC"/>
</dbReference>
<dbReference type="RefSeq" id="WP_063366539.1">
    <property type="nucleotide sequence ID" value="NZ_AUYC01000012.1"/>
</dbReference>
<dbReference type="PROSITE" id="PS01124">
    <property type="entry name" value="HTH_ARAC_FAMILY_2"/>
    <property type="match status" value="1"/>
</dbReference>
<feature type="transmembrane region" description="Helical" evidence="4">
    <location>
        <begin position="119"/>
        <end position="137"/>
    </location>
</feature>
<evidence type="ECO:0000259" key="5">
    <source>
        <dbReference type="PROSITE" id="PS01124"/>
    </source>
</evidence>
<evidence type="ECO:0000313" key="6">
    <source>
        <dbReference type="EMBL" id="KZN66510.1"/>
    </source>
</evidence>
<dbReference type="AlphaFoldDB" id="A0A167MJH9"/>
<evidence type="ECO:0000256" key="4">
    <source>
        <dbReference type="SAM" id="Phobius"/>
    </source>
</evidence>
<dbReference type="GO" id="GO:0003700">
    <property type="term" value="F:DNA-binding transcription factor activity"/>
    <property type="evidence" value="ECO:0007669"/>
    <property type="project" value="InterPro"/>
</dbReference>
<gene>
    <name evidence="6" type="ORF">N473_08955</name>
</gene>
<keyword evidence="1" id="KW-0805">Transcription regulation</keyword>
<dbReference type="Gene3D" id="1.10.10.60">
    <property type="entry name" value="Homeodomain-like"/>
    <property type="match status" value="2"/>
</dbReference>
<dbReference type="PANTHER" id="PTHR43280">
    <property type="entry name" value="ARAC-FAMILY TRANSCRIPTIONAL REGULATOR"/>
    <property type="match status" value="1"/>
</dbReference>
<feature type="transmembrane region" description="Helical" evidence="4">
    <location>
        <begin position="179"/>
        <end position="202"/>
    </location>
</feature>
<sequence>MLLGLQQELYLVSSLITVFCAGMMLKFERSFNKGMHFLTLANLTLMLIPLISYIQIKLHVQSPLISQIANNCILLFCGLTYLFYRYKSKPNLSVVFLHCAPFFIFLAIKVAHFHAQTELMYIIYFGLMFSYLTAIWHSHSDAEVGTLQGDKRLLAWIIFVVILNGGVAISFLSGALFTYPLWLTLNISICIYLLLFSFKAVYHIKQTQHMHEVEPPSTKKQLQLCPSIAQSCIDELKQLLEKEQVFLDNQLTLAQLADQLGLTQHQTSELLNEHMNKSFYTLLNEHRIHFACELLKKSTTKDNITQIALDSGFNNKSSFYTEFKKQLGTTPSKWRAQFA</sequence>
<name>A0A167MJH9_9GAMM</name>
<evidence type="ECO:0000313" key="7">
    <source>
        <dbReference type="Proteomes" id="UP000076486"/>
    </source>
</evidence>
<protein>
    <recommendedName>
        <fullName evidence="5">HTH araC/xylS-type domain-containing protein</fullName>
    </recommendedName>
</protein>
<dbReference type="SMART" id="SM00342">
    <property type="entry name" value="HTH_ARAC"/>
    <property type="match status" value="1"/>
</dbReference>